<accession>A0A517P3W8</accession>
<dbReference type="KEGG" id="acaf:CA12_01420"/>
<protein>
    <recommendedName>
        <fullName evidence="4">ZIP Zinc transporter</fullName>
    </recommendedName>
</protein>
<name>A0A517P3W8_9PLAN</name>
<feature type="transmembrane region" description="Helical" evidence="1">
    <location>
        <begin position="6"/>
        <end position="25"/>
    </location>
</feature>
<dbReference type="AlphaFoldDB" id="A0A517P3W8"/>
<dbReference type="EMBL" id="CP036265">
    <property type="protein sequence ID" value="QDT14074.1"/>
    <property type="molecule type" value="Genomic_DNA"/>
</dbReference>
<feature type="transmembrane region" description="Helical" evidence="1">
    <location>
        <begin position="227"/>
        <end position="243"/>
    </location>
</feature>
<keyword evidence="1" id="KW-1133">Transmembrane helix</keyword>
<feature type="transmembrane region" description="Helical" evidence="1">
    <location>
        <begin position="194"/>
        <end position="215"/>
    </location>
</feature>
<keyword evidence="3" id="KW-1185">Reference proteome</keyword>
<feature type="transmembrane region" description="Helical" evidence="1">
    <location>
        <begin position="111"/>
        <end position="133"/>
    </location>
</feature>
<evidence type="ECO:0000256" key="1">
    <source>
        <dbReference type="SAM" id="Phobius"/>
    </source>
</evidence>
<evidence type="ECO:0000313" key="3">
    <source>
        <dbReference type="Proteomes" id="UP000318741"/>
    </source>
</evidence>
<organism evidence="2 3">
    <name type="scientific">Alienimonas californiensis</name>
    <dbReference type="NCBI Taxonomy" id="2527989"/>
    <lineage>
        <taxon>Bacteria</taxon>
        <taxon>Pseudomonadati</taxon>
        <taxon>Planctomycetota</taxon>
        <taxon>Planctomycetia</taxon>
        <taxon>Planctomycetales</taxon>
        <taxon>Planctomycetaceae</taxon>
        <taxon>Alienimonas</taxon>
    </lineage>
</organism>
<sequence>MISPASLAVACGLAAVHLLGGRLRFLDRLPRSRWLSLAGGVAVAYAMVHLLPELAEVHAALARAAGESWWAADHGGYLVALLGLACFYGLERLAVRSAGEEQQRGEGKRPPAAVFWLHVGSYAAYNLLFGVLLVDREDASVRSLVLFACAIALHFLVNDQGLQTHHPALYPKYGRWLVAAAPPIGWAVGTFAPLSAVAVDAALGFLIGGVLLNTFKEELPAERQSRFWAFLLGAAAYAAILVAT</sequence>
<keyword evidence="1" id="KW-0812">Transmembrane</keyword>
<feature type="transmembrane region" description="Helical" evidence="1">
    <location>
        <begin position="139"/>
        <end position="157"/>
    </location>
</feature>
<dbReference type="Proteomes" id="UP000318741">
    <property type="component" value="Chromosome"/>
</dbReference>
<evidence type="ECO:0008006" key="4">
    <source>
        <dbReference type="Google" id="ProtNLM"/>
    </source>
</evidence>
<dbReference type="RefSeq" id="WP_145356679.1">
    <property type="nucleotide sequence ID" value="NZ_CP036265.1"/>
</dbReference>
<reference evidence="2 3" key="1">
    <citation type="submission" date="2019-02" db="EMBL/GenBank/DDBJ databases">
        <title>Deep-cultivation of Planctomycetes and their phenomic and genomic characterization uncovers novel biology.</title>
        <authorList>
            <person name="Wiegand S."/>
            <person name="Jogler M."/>
            <person name="Boedeker C."/>
            <person name="Pinto D."/>
            <person name="Vollmers J."/>
            <person name="Rivas-Marin E."/>
            <person name="Kohn T."/>
            <person name="Peeters S.H."/>
            <person name="Heuer A."/>
            <person name="Rast P."/>
            <person name="Oberbeckmann S."/>
            <person name="Bunk B."/>
            <person name="Jeske O."/>
            <person name="Meyerdierks A."/>
            <person name="Storesund J.E."/>
            <person name="Kallscheuer N."/>
            <person name="Luecker S."/>
            <person name="Lage O.M."/>
            <person name="Pohl T."/>
            <person name="Merkel B.J."/>
            <person name="Hornburger P."/>
            <person name="Mueller R.-W."/>
            <person name="Bruemmer F."/>
            <person name="Labrenz M."/>
            <person name="Spormann A.M."/>
            <person name="Op den Camp H."/>
            <person name="Overmann J."/>
            <person name="Amann R."/>
            <person name="Jetten M.S.M."/>
            <person name="Mascher T."/>
            <person name="Medema M.H."/>
            <person name="Devos D.P."/>
            <person name="Kaster A.-K."/>
            <person name="Ovreas L."/>
            <person name="Rohde M."/>
            <person name="Galperin M.Y."/>
            <person name="Jogler C."/>
        </authorList>
    </citation>
    <scope>NUCLEOTIDE SEQUENCE [LARGE SCALE GENOMIC DNA]</scope>
    <source>
        <strain evidence="2 3">CA12</strain>
    </source>
</reference>
<keyword evidence="1" id="KW-0472">Membrane</keyword>
<evidence type="ECO:0000313" key="2">
    <source>
        <dbReference type="EMBL" id="QDT14074.1"/>
    </source>
</evidence>
<dbReference type="OrthoDB" id="21325at2"/>
<proteinExistence type="predicted"/>
<feature type="transmembrane region" description="Helical" evidence="1">
    <location>
        <begin position="34"/>
        <end position="51"/>
    </location>
</feature>
<gene>
    <name evidence="2" type="ORF">CA12_01420</name>
</gene>